<evidence type="ECO:0000313" key="2">
    <source>
        <dbReference type="Proteomes" id="UP001176521"/>
    </source>
</evidence>
<accession>A0AAN6GAY3</accession>
<proteinExistence type="predicted"/>
<protein>
    <submittedName>
        <fullName evidence="1">Uncharacterized protein</fullName>
    </submittedName>
</protein>
<keyword evidence="2" id="KW-1185">Reference proteome</keyword>
<dbReference type="Proteomes" id="UP001176521">
    <property type="component" value="Unassembled WGS sequence"/>
</dbReference>
<name>A0AAN6GAY3_9BASI</name>
<dbReference type="AlphaFoldDB" id="A0AAN6GAY3"/>
<sequence>MALSLQHYCPAFFASLSSVEDAMHRLQAFGGLDKIEIALGEVADKHPSHAVHFGIHLLHRHCDLGEDEVMLVNGNATVPVQRADLARASAHNVYPTTWALRPNAAAQAQFVPLEFAFVKSDSTDEMGAAHPPLDPTFARDIASVLFADGMDAVLGLARVKPGQAPVLESTHGRANIVLPITLLKSANFSTIEVLWPLSGLGKPRERPRMCIAKCVTEEGKHKPYHIRWDPPN</sequence>
<comment type="caution">
    <text evidence="1">The sequence shown here is derived from an EMBL/GenBank/DDBJ whole genome shotgun (WGS) entry which is preliminary data.</text>
</comment>
<evidence type="ECO:0000313" key="1">
    <source>
        <dbReference type="EMBL" id="KAK0523581.1"/>
    </source>
</evidence>
<gene>
    <name evidence="1" type="ORF">OC842_006097</name>
</gene>
<dbReference type="EMBL" id="JAPDMQ010000502">
    <property type="protein sequence ID" value="KAK0523581.1"/>
    <property type="molecule type" value="Genomic_DNA"/>
</dbReference>
<reference evidence="1" key="1">
    <citation type="journal article" date="2023" name="PhytoFront">
        <title>Draft Genome Resources of Seven Strains of Tilletia horrida, Causal Agent of Kernel Smut of Rice.</title>
        <authorList>
            <person name="Khanal S."/>
            <person name="Antony Babu S."/>
            <person name="Zhou X.G."/>
        </authorList>
    </citation>
    <scope>NUCLEOTIDE SEQUENCE</scope>
    <source>
        <strain evidence="1">TX3</strain>
    </source>
</reference>
<organism evidence="1 2">
    <name type="scientific">Tilletia horrida</name>
    <dbReference type="NCBI Taxonomy" id="155126"/>
    <lineage>
        <taxon>Eukaryota</taxon>
        <taxon>Fungi</taxon>
        <taxon>Dikarya</taxon>
        <taxon>Basidiomycota</taxon>
        <taxon>Ustilaginomycotina</taxon>
        <taxon>Exobasidiomycetes</taxon>
        <taxon>Tilletiales</taxon>
        <taxon>Tilletiaceae</taxon>
        <taxon>Tilletia</taxon>
    </lineage>
</organism>